<dbReference type="GO" id="GO:0008270">
    <property type="term" value="F:zinc ion binding"/>
    <property type="evidence" value="ECO:0007669"/>
    <property type="project" value="TreeGrafter"/>
</dbReference>
<feature type="domain" description="Aminopeptidase N-like N-terminal" evidence="2">
    <location>
        <begin position="47"/>
        <end position="188"/>
    </location>
</feature>
<dbReference type="InterPro" id="IPR045357">
    <property type="entry name" value="Aminopeptidase_N-like_N"/>
</dbReference>
<dbReference type="Proteomes" id="UP000245119">
    <property type="component" value="Linkage Group LG1"/>
</dbReference>
<organism evidence="3 4">
    <name type="scientific">Pomacea canaliculata</name>
    <name type="common">Golden apple snail</name>
    <dbReference type="NCBI Taxonomy" id="400727"/>
    <lineage>
        <taxon>Eukaryota</taxon>
        <taxon>Metazoa</taxon>
        <taxon>Spiralia</taxon>
        <taxon>Lophotrochozoa</taxon>
        <taxon>Mollusca</taxon>
        <taxon>Gastropoda</taxon>
        <taxon>Caenogastropoda</taxon>
        <taxon>Architaenioglossa</taxon>
        <taxon>Ampullarioidea</taxon>
        <taxon>Ampullariidae</taxon>
        <taxon>Pomacea</taxon>
    </lineage>
</organism>
<name>A0A2T7Q0E3_POMCA</name>
<protein>
    <recommendedName>
        <fullName evidence="2">Aminopeptidase N-like N-terminal domain-containing protein</fullName>
    </recommendedName>
</protein>
<evidence type="ECO:0000313" key="3">
    <source>
        <dbReference type="EMBL" id="PVD39141.1"/>
    </source>
</evidence>
<gene>
    <name evidence="3" type="ORF">C0Q70_01769</name>
</gene>
<accession>A0A2T7Q0E3</accession>
<dbReference type="GO" id="GO:0016020">
    <property type="term" value="C:membrane"/>
    <property type="evidence" value="ECO:0007669"/>
    <property type="project" value="TreeGrafter"/>
</dbReference>
<dbReference type="InterPro" id="IPR042097">
    <property type="entry name" value="Aminopeptidase_N-like_N_sf"/>
</dbReference>
<evidence type="ECO:0000256" key="1">
    <source>
        <dbReference type="ARBA" id="ARBA00022438"/>
    </source>
</evidence>
<dbReference type="PANTHER" id="PTHR11533">
    <property type="entry name" value="PROTEASE M1 ZINC METALLOPROTEASE"/>
    <property type="match status" value="1"/>
</dbReference>
<dbReference type="GO" id="GO:0042277">
    <property type="term" value="F:peptide binding"/>
    <property type="evidence" value="ECO:0007669"/>
    <property type="project" value="TreeGrafter"/>
</dbReference>
<dbReference type="EMBL" id="PZQS01000001">
    <property type="protein sequence ID" value="PVD39141.1"/>
    <property type="molecule type" value="Genomic_DNA"/>
</dbReference>
<comment type="caution">
    <text evidence="3">The sequence shown here is derived from an EMBL/GenBank/DDBJ whole genome shotgun (WGS) entry which is preliminary data.</text>
</comment>
<dbReference type="GO" id="GO:0006508">
    <property type="term" value="P:proteolysis"/>
    <property type="evidence" value="ECO:0007669"/>
    <property type="project" value="TreeGrafter"/>
</dbReference>
<dbReference type="GO" id="GO:0070006">
    <property type="term" value="F:metalloaminopeptidase activity"/>
    <property type="evidence" value="ECO:0007669"/>
    <property type="project" value="TreeGrafter"/>
</dbReference>
<dbReference type="GO" id="GO:0005615">
    <property type="term" value="C:extracellular space"/>
    <property type="evidence" value="ECO:0007669"/>
    <property type="project" value="TreeGrafter"/>
</dbReference>
<dbReference type="GO" id="GO:0043171">
    <property type="term" value="P:peptide catabolic process"/>
    <property type="evidence" value="ECO:0007669"/>
    <property type="project" value="TreeGrafter"/>
</dbReference>
<keyword evidence="1" id="KW-0645">Protease</keyword>
<evidence type="ECO:0000259" key="2">
    <source>
        <dbReference type="Pfam" id="PF17900"/>
    </source>
</evidence>
<dbReference type="Gene3D" id="2.60.40.1730">
    <property type="entry name" value="tricorn interacting facor f3 domain"/>
    <property type="match status" value="1"/>
</dbReference>
<dbReference type="Pfam" id="PF17900">
    <property type="entry name" value="Peptidase_M1_N"/>
    <property type="match status" value="1"/>
</dbReference>
<dbReference type="InterPro" id="IPR050344">
    <property type="entry name" value="Peptidase_M1_aminopeptidases"/>
</dbReference>
<dbReference type="STRING" id="400727.A0A2T7Q0E3"/>
<proteinExistence type="predicted"/>
<sequence length="208" mass="23808">MRPAHLHPLPQPRHRKRWPANRGWDCACPPRRPLYITTSFSTQIFTTNHSTFYGNETVDVEIARDTRYVLIHVFEQLHVETVSLRDANTNATLDLERFFYFRDNEFLVVETKETVAAGSVVQLYLQFRGLLNESIVGFYKSSYVNSLTNETRHLATSKFEPVSARRAFPCMDEPALKAQFSVKLIHRPDTSPCPTCHPGDLIGVLGVQ</sequence>
<dbReference type="PANTHER" id="PTHR11533:SF276">
    <property type="entry name" value="GLUTAMYL AMINOPEPTIDASE"/>
    <property type="match status" value="1"/>
</dbReference>
<dbReference type="OrthoDB" id="510539at2759"/>
<reference evidence="3 4" key="1">
    <citation type="submission" date="2018-04" db="EMBL/GenBank/DDBJ databases">
        <title>The genome of golden apple snail Pomacea canaliculata provides insight into stress tolerance and invasive adaptation.</title>
        <authorList>
            <person name="Liu C."/>
            <person name="Liu B."/>
            <person name="Ren Y."/>
            <person name="Zhang Y."/>
            <person name="Wang H."/>
            <person name="Li S."/>
            <person name="Jiang F."/>
            <person name="Yin L."/>
            <person name="Zhang G."/>
            <person name="Qian W."/>
            <person name="Fan W."/>
        </authorList>
    </citation>
    <scope>NUCLEOTIDE SEQUENCE [LARGE SCALE GENOMIC DNA]</scope>
    <source>
        <strain evidence="3">SZHN2017</strain>
        <tissue evidence="3">Muscle</tissue>
    </source>
</reference>
<keyword evidence="4" id="KW-1185">Reference proteome</keyword>
<keyword evidence="1" id="KW-0031">Aminopeptidase</keyword>
<dbReference type="GO" id="GO:0005737">
    <property type="term" value="C:cytoplasm"/>
    <property type="evidence" value="ECO:0007669"/>
    <property type="project" value="TreeGrafter"/>
</dbReference>
<evidence type="ECO:0000313" key="4">
    <source>
        <dbReference type="Proteomes" id="UP000245119"/>
    </source>
</evidence>
<keyword evidence="1" id="KW-0378">Hydrolase</keyword>
<dbReference type="AlphaFoldDB" id="A0A2T7Q0E3"/>
<dbReference type="SUPFAM" id="SSF63737">
    <property type="entry name" value="Leukotriene A4 hydrolase N-terminal domain"/>
    <property type="match status" value="1"/>
</dbReference>